<organism evidence="4 5">
    <name type="scientific">Neolentinus lepideus HHB14362 ss-1</name>
    <dbReference type="NCBI Taxonomy" id="1314782"/>
    <lineage>
        <taxon>Eukaryota</taxon>
        <taxon>Fungi</taxon>
        <taxon>Dikarya</taxon>
        <taxon>Basidiomycota</taxon>
        <taxon>Agaricomycotina</taxon>
        <taxon>Agaricomycetes</taxon>
        <taxon>Gloeophyllales</taxon>
        <taxon>Gloeophyllaceae</taxon>
        <taxon>Neolentinus</taxon>
    </lineage>
</organism>
<dbReference type="GO" id="GO:0006508">
    <property type="term" value="P:proteolysis"/>
    <property type="evidence" value="ECO:0007669"/>
    <property type="project" value="InterPro"/>
</dbReference>
<accession>A0A165W3T0</accession>
<dbReference type="InterPro" id="IPR001375">
    <property type="entry name" value="Peptidase_S9_cat"/>
</dbReference>
<gene>
    <name evidence="4" type="ORF">NEOLEDRAFT_1237859</name>
</gene>
<dbReference type="PANTHER" id="PTHR48081:SF3">
    <property type="entry name" value="ALPHA_BETA HYDROLASE FOLD-3 DOMAIN-CONTAINING PROTEIN"/>
    <property type="match status" value="1"/>
</dbReference>
<feature type="domain" description="Peptidase S9 prolyl oligopeptidase catalytic" evidence="2">
    <location>
        <begin position="187"/>
        <end position="311"/>
    </location>
</feature>
<dbReference type="STRING" id="1314782.A0A165W3T0"/>
<keyword evidence="1 4" id="KW-0378">Hydrolase</keyword>
<dbReference type="Pfam" id="PF20434">
    <property type="entry name" value="BD-FAE"/>
    <property type="match status" value="1"/>
</dbReference>
<evidence type="ECO:0000256" key="1">
    <source>
        <dbReference type="ARBA" id="ARBA00022801"/>
    </source>
</evidence>
<dbReference type="GO" id="GO:0008236">
    <property type="term" value="F:serine-type peptidase activity"/>
    <property type="evidence" value="ECO:0007669"/>
    <property type="project" value="InterPro"/>
</dbReference>
<dbReference type="InterPro" id="IPR029058">
    <property type="entry name" value="AB_hydrolase_fold"/>
</dbReference>
<reference evidence="4 5" key="1">
    <citation type="journal article" date="2016" name="Mol. Biol. Evol.">
        <title>Comparative Genomics of Early-Diverging Mushroom-Forming Fungi Provides Insights into the Origins of Lignocellulose Decay Capabilities.</title>
        <authorList>
            <person name="Nagy L.G."/>
            <person name="Riley R."/>
            <person name="Tritt A."/>
            <person name="Adam C."/>
            <person name="Daum C."/>
            <person name="Floudas D."/>
            <person name="Sun H."/>
            <person name="Yadav J.S."/>
            <person name="Pangilinan J."/>
            <person name="Larsson K.H."/>
            <person name="Matsuura K."/>
            <person name="Barry K."/>
            <person name="Labutti K."/>
            <person name="Kuo R."/>
            <person name="Ohm R.A."/>
            <person name="Bhattacharya S.S."/>
            <person name="Shirouzu T."/>
            <person name="Yoshinaga Y."/>
            <person name="Martin F.M."/>
            <person name="Grigoriev I.V."/>
            <person name="Hibbett D.S."/>
        </authorList>
    </citation>
    <scope>NUCLEOTIDE SEQUENCE [LARGE SCALE GENOMIC DNA]</scope>
    <source>
        <strain evidence="4 5">HHB14362 ss-1</strain>
    </source>
</reference>
<proteinExistence type="predicted"/>
<dbReference type="AlphaFoldDB" id="A0A165W3T0"/>
<dbReference type="SUPFAM" id="SSF53474">
    <property type="entry name" value="alpha/beta-Hydrolases"/>
    <property type="match status" value="1"/>
</dbReference>
<evidence type="ECO:0000313" key="5">
    <source>
        <dbReference type="Proteomes" id="UP000076761"/>
    </source>
</evidence>
<name>A0A165W3T0_9AGAM</name>
<dbReference type="PANTHER" id="PTHR48081">
    <property type="entry name" value="AB HYDROLASE SUPERFAMILY PROTEIN C4A8.06C"/>
    <property type="match status" value="1"/>
</dbReference>
<dbReference type="Gene3D" id="3.40.50.1820">
    <property type="entry name" value="alpha/beta hydrolase"/>
    <property type="match status" value="1"/>
</dbReference>
<dbReference type="Pfam" id="PF00326">
    <property type="entry name" value="Peptidase_S9"/>
    <property type="match status" value="1"/>
</dbReference>
<dbReference type="InParanoid" id="A0A165W3T0"/>
<keyword evidence="5" id="KW-1185">Reference proteome</keyword>
<dbReference type="OrthoDB" id="408631at2759"/>
<protein>
    <submittedName>
        <fullName evidence="4">Alpha/beta-hydrolase</fullName>
    </submittedName>
</protein>
<dbReference type="EMBL" id="KV425551">
    <property type="protein sequence ID" value="KZT30638.1"/>
    <property type="molecule type" value="Genomic_DNA"/>
</dbReference>
<evidence type="ECO:0000259" key="2">
    <source>
        <dbReference type="Pfam" id="PF00326"/>
    </source>
</evidence>
<evidence type="ECO:0000313" key="4">
    <source>
        <dbReference type="EMBL" id="KZT30638.1"/>
    </source>
</evidence>
<evidence type="ECO:0000259" key="3">
    <source>
        <dbReference type="Pfam" id="PF20434"/>
    </source>
</evidence>
<dbReference type="Proteomes" id="UP000076761">
    <property type="component" value="Unassembled WGS sequence"/>
</dbReference>
<sequence length="311" mass="34806">MSFSVKPSVTYVYKTFGEDSVPIELDVYVPSAVDAQDKSLPVLIWFHGGGLLQGHRRRIASHFINGVTKYNHVLVSADYRLAPQVRIPEIVSDVADAITFVRDTLPPKLEADAHVKVDTSRIATSGSSAGGWLSLLAAFYIKADIKVCTAIYPITDSRTSFWTTPQWPKDVPRIEHDKVAPYLNPEAPVMANNTPDTNRQSMYNYMLQNANLNSLLYDASSPLAESYAISSLVRAYPPSEPLPPIYIVHGSIDDKVEPAQSWDVVAALKERDPEGEGERWVYEEVPGKNHTYDFDEREEMAGLYAFLQKWL</sequence>
<dbReference type="InterPro" id="IPR050300">
    <property type="entry name" value="GDXG_lipolytic_enzyme"/>
</dbReference>
<dbReference type="InterPro" id="IPR049492">
    <property type="entry name" value="BD-FAE-like_dom"/>
</dbReference>
<feature type="domain" description="BD-FAE-like" evidence="3">
    <location>
        <begin position="25"/>
        <end position="140"/>
    </location>
</feature>